<gene>
    <name evidence="2" type="ORF">HOLleu_43680</name>
</gene>
<comment type="caution">
    <text evidence="2">The sequence shown here is derived from an EMBL/GenBank/DDBJ whole genome shotgun (WGS) entry which is preliminary data.</text>
</comment>
<accession>A0A9Q1BAL9</accession>
<feature type="chain" id="PRO_5040142076" evidence="1">
    <location>
        <begin position="19"/>
        <end position="159"/>
    </location>
</feature>
<dbReference type="Proteomes" id="UP001152320">
    <property type="component" value="Unassembled WGS sequence"/>
</dbReference>
<evidence type="ECO:0000313" key="2">
    <source>
        <dbReference type="EMBL" id="KAJ8018363.1"/>
    </source>
</evidence>
<keyword evidence="3" id="KW-1185">Reference proteome</keyword>
<protein>
    <submittedName>
        <fullName evidence="2">Uncharacterized protein</fullName>
    </submittedName>
</protein>
<evidence type="ECO:0000313" key="3">
    <source>
        <dbReference type="Proteomes" id="UP001152320"/>
    </source>
</evidence>
<reference evidence="2" key="1">
    <citation type="submission" date="2021-10" db="EMBL/GenBank/DDBJ databases">
        <title>Tropical sea cucumber genome reveals ecological adaptation and Cuvierian tubules defense mechanism.</title>
        <authorList>
            <person name="Chen T."/>
        </authorList>
    </citation>
    <scope>NUCLEOTIDE SEQUENCE</scope>
    <source>
        <strain evidence="2">Nanhai2018</strain>
        <tissue evidence="2">Muscle</tissue>
    </source>
</reference>
<dbReference type="EMBL" id="JAIZAY010000411">
    <property type="protein sequence ID" value="KAJ8018363.1"/>
    <property type="molecule type" value="Genomic_DNA"/>
</dbReference>
<evidence type="ECO:0000256" key="1">
    <source>
        <dbReference type="SAM" id="SignalP"/>
    </source>
</evidence>
<organism evidence="2 3">
    <name type="scientific">Holothuria leucospilota</name>
    <name type="common">Black long sea cucumber</name>
    <name type="synonym">Mertensiothuria leucospilota</name>
    <dbReference type="NCBI Taxonomy" id="206669"/>
    <lineage>
        <taxon>Eukaryota</taxon>
        <taxon>Metazoa</taxon>
        <taxon>Echinodermata</taxon>
        <taxon>Eleutherozoa</taxon>
        <taxon>Echinozoa</taxon>
        <taxon>Holothuroidea</taxon>
        <taxon>Aspidochirotacea</taxon>
        <taxon>Aspidochirotida</taxon>
        <taxon>Holothuriidae</taxon>
        <taxon>Holothuria</taxon>
    </lineage>
</organism>
<proteinExistence type="predicted"/>
<dbReference type="AlphaFoldDB" id="A0A9Q1BAL9"/>
<name>A0A9Q1BAL9_HOLLE</name>
<keyword evidence="1" id="KW-0732">Signal</keyword>
<sequence length="159" mass="17193">MLILLSSVFFFFFSFEAGERNIRFILRGCLEQQGLGCLPASDVVTDLEPVFQDVGFDFTVLGSTGSACYCDGNLCNMNTFTSLQNSMVTCAFCVSTAFPDPALSAVNTDQNVPCEQGTIDGINVVEVSCPIVAGYSCDTSVNDVLFLDPECEYFTCLSI</sequence>
<feature type="signal peptide" evidence="1">
    <location>
        <begin position="1"/>
        <end position="18"/>
    </location>
</feature>